<evidence type="ECO:0000256" key="12">
    <source>
        <dbReference type="SAM" id="MobiDB-lite"/>
    </source>
</evidence>
<gene>
    <name evidence="14" type="ORF">ACFFF8_12055</name>
</gene>
<keyword evidence="10 11" id="KW-0998">Cell outer membrane</keyword>
<feature type="domain" description="TonB-dependent receptor plug" evidence="13">
    <location>
        <begin position="100"/>
        <end position="211"/>
    </location>
</feature>
<keyword evidence="3 11" id="KW-1134">Transmembrane beta strand</keyword>
<name>A0ABV6S9E9_9SPHN</name>
<organism evidence="14 15">
    <name type="scientific">Novosphingobium clariflavum</name>
    <dbReference type="NCBI Taxonomy" id="2029884"/>
    <lineage>
        <taxon>Bacteria</taxon>
        <taxon>Pseudomonadati</taxon>
        <taxon>Pseudomonadota</taxon>
        <taxon>Alphaproteobacteria</taxon>
        <taxon>Sphingomonadales</taxon>
        <taxon>Sphingomonadaceae</taxon>
        <taxon>Novosphingobium</taxon>
    </lineage>
</organism>
<dbReference type="Proteomes" id="UP001589858">
    <property type="component" value="Unassembled WGS sequence"/>
</dbReference>
<comment type="caution">
    <text evidence="14">The sequence shown here is derived from an EMBL/GenBank/DDBJ whole genome shotgun (WGS) entry which is preliminary data.</text>
</comment>
<evidence type="ECO:0000256" key="10">
    <source>
        <dbReference type="ARBA" id="ARBA00023237"/>
    </source>
</evidence>
<keyword evidence="2 11" id="KW-0813">Transport</keyword>
<evidence type="ECO:0000256" key="5">
    <source>
        <dbReference type="ARBA" id="ARBA00022692"/>
    </source>
</evidence>
<comment type="subcellular location">
    <subcellularLocation>
        <location evidence="1 11">Cell outer membrane</location>
        <topology evidence="1 11">Multi-pass membrane protein</topology>
    </subcellularLocation>
</comment>
<feature type="region of interest" description="Disordered" evidence="12">
    <location>
        <begin position="1"/>
        <end position="24"/>
    </location>
</feature>
<dbReference type="Gene3D" id="2.40.170.20">
    <property type="entry name" value="TonB-dependent receptor, beta-barrel domain"/>
    <property type="match status" value="1"/>
</dbReference>
<evidence type="ECO:0000256" key="7">
    <source>
        <dbReference type="ARBA" id="ARBA00023004"/>
    </source>
</evidence>
<keyword evidence="8" id="KW-0406">Ion transport</keyword>
<keyword evidence="5 11" id="KW-0812">Transmembrane</keyword>
<feature type="region of interest" description="Disordered" evidence="12">
    <location>
        <begin position="63"/>
        <end position="83"/>
    </location>
</feature>
<dbReference type="InterPro" id="IPR037066">
    <property type="entry name" value="Plug_dom_sf"/>
</dbReference>
<evidence type="ECO:0000256" key="8">
    <source>
        <dbReference type="ARBA" id="ARBA00023065"/>
    </source>
</evidence>
<evidence type="ECO:0000256" key="3">
    <source>
        <dbReference type="ARBA" id="ARBA00022452"/>
    </source>
</evidence>
<proteinExistence type="inferred from homology"/>
<dbReference type="InterPro" id="IPR012910">
    <property type="entry name" value="Plug_dom"/>
</dbReference>
<dbReference type="Gene3D" id="2.170.130.10">
    <property type="entry name" value="TonB-dependent receptor, plug domain"/>
    <property type="match status" value="1"/>
</dbReference>
<evidence type="ECO:0000259" key="13">
    <source>
        <dbReference type="Pfam" id="PF07715"/>
    </source>
</evidence>
<protein>
    <submittedName>
        <fullName evidence="14">TonB-dependent receptor plug domain-containing protein</fullName>
    </submittedName>
</protein>
<dbReference type="PANTHER" id="PTHR32552">
    <property type="entry name" value="FERRICHROME IRON RECEPTOR-RELATED"/>
    <property type="match status" value="1"/>
</dbReference>
<dbReference type="InterPro" id="IPR036942">
    <property type="entry name" value="Beta-barrel_TonB_sf"/>
</dbReference>
<evidence type="ECO:0000256" key="4">
    <source>
        <dbReference type="ARBA" id="ARBA00022496"/>
    </source>
</evidence>
<dbReference type="PROSITE" id="PS52016">
    <property type="entry name" value="TONB_DEPENDENT_REC_3"/>
    <property type="match status" value="1"/>
</dbReference>
<keyword evidence="15" id="KW-1185">Reference proteome</keyword>
<evidence type="ECO:0000313" key="14">
    <source>
        <dbReference type="EMBL" id="MFC0685332.1"/>
    </source>
</evidence>
<reference evidence="14 15" key="1">
    <citation type="submission" date="2024-09" db="EMBL/GenBank/DDBJ databases">
        <authorList>
            <person name="Sun Q."/>
            <person name="Mori K."/>
        </authorList>
    </citation>
    <scope>NUCLEOTIDE SEQUENCE [LARGE SCALE GENOMIC DNA]</scope>
    <source>
        <strain evidence="14 15">CICC 11035S</strain>
    </source>
</reference>
<dbReference type="PANTHER" id="PTHR32552:SF68">
    <property type="entry name" value="FERRICHROME OUTER MEMBRANE TRANSPORTER_PHAGE RECEPTOR"/>
    <property type="match status" value="1"/>
</dbReference>
<evidence type="ECO:0000256" key="11">
    <source>
        <dbReference type="PROSITE-ProRule" id="PRU01360"/>
    </source>
</evidence>
<evidence type="ECO:0000256" key="6">
    <source>
        <dbReference type="ARBA" id="ARBA00022729"/>
    </source>
</evidence>
<evidence type="ECO:0000313" key="15">
    <source>
        <dbReference type="Proteomes" id="UP001589858"/>
    </source>
</evidence>
<dbReference type="Pfam" id="PF07715">
    <property type="entry name" value="Plug"/>
    <property type="match status" value="1"/>
</dbReference>
<comment type="similarity">
    <text evidence="11">Belongs to the TonB-dependent receptor family.</text>
</comment>
<keyword evidence="7" id="KW-0408">Iron</keyword>
<accession>A0ABV6S9E9</accession>
<dbReference type="SUPFAM" id="SSF56935">
    <property type="entry name" value="Porins"/>
    <property type="match status" value="1"/>
</dbReference>
<keyword evidence="4" id="KW-0410">Iron transport</keyword>
<keyword evidence="6" id="KW-0732">Signal</keyword>
<dbReference type="InterPro" id="IPR039426">
    <property type="entry name" value="TonB-dep_rcpt-like"/>
</dbReference>
<evidence type="ECO:0000256" key="1">
    <source>
        <dbReference type="ARBA" id="ARBA00004571"/>
    </source>
</evidence>
<dbReference type="EMBL" id="JBHLTM010000046">
    <property type="protein sequence ID" value="MFC0685332.1"/>
    <property type="molecule type" value="Genomic_DNA"/>
</dbReference>
<keyword evidence="9 11" id="KW-0472">Membrane</keyword>
<sequence length="507" mass="54704">MFLSPPTGLDSHQHGLSALPENIPGADRRITASRRRSAMSFLGGSALLALSAAPALAAETTATTAASEASDNEDPSGDGKSQITVVGTKDNALRKAAEALQAVPGTTAVIDAKEIERGRAANLEDTLSFQPGILAQATSGSTANKVSIRGSGAGVFYGGNSIGLKYLVDGLTISGVAGLHEDRLNTTGYQRTEVLYGANAFDYAATALGGAINFVTHTGRSAPGFTAHFEGGSFGSFKEQLSQGGTFDNGKGDYYVTLARTDRKGFQDHTKTWRNDAVANIGYQVTDKLTLRLIGRFDQGQLHYGGTLTRAQLKDDPSQNPNDWGQRRAKGTTMIGFKATYAFDDDSELEYGISYNDYPLFVAKGTLQPSLWRYTDINNSLRYTRSGDTLFGRPSKTTLVLSDVRLVSGDARYYTTSSPADTGDRSDWVFHQRTQYDGSRDSVLALGNELEFLDGSWLSTGLSVISIYRDVRITDRAVENADLRDGIRYDKTFFAPRIGLLLSFTEN</sequence>
<keyword evidence="14" id="KW-0675">Receptor</keyword>
<evidence type="ECO:0000256" key="9">
    <source>
        <dbReference type="ARBA" id="ARBA00023136"/>
    </source>
</evidence>
<dbReference type="RefSeq" id="WP_379489346.1">
    <property type="nucleotide sequence ID" value="NZ_JBHLTM010000046.1"/>
</dbReference>
<evidence type="ECO:0000256" key="2">
    <source>
        <dbReference type="ARBA" id="ARBA00022448"/>
    </source>
</evidence>